<evidence type="ECO:0000313" key="2">
    <source>
        <dbReference type="EMBL" id="CAD9222984.1"/>
    </source>
</evidence>
<feature type="compositionally biased region" description="Polar residues" evidence="1">
    <location>
        <begin position="98"/>
        <end position="112"/>
    </location>
</feature>
<feature type="region of interest" description="Disordered" evidence="1">
    <location>
        <begin position="98"/>
        <end position="127"/>
    </location>
</feature>
<proteinExistence type="predicted"/>
<sequence length="142" mass="14424">MLRSYFKQTAMGCASVATSGGVASGPEAGAGAAGAALISGKVAASSPVPVPVHRSRLPLLVIPSTGSGSLPWLPSGTPPASPSSWGTWYIEDMAARSMSSTPASSPTGSFTAESPAAEHCAPPKSKKSLDEARYLRSFESWT</sequence>
<protein>
    <submittedName>
        <fullName evidence="2">Uncharacterized protein</fullName>
    </submittedName>
</protein>
<dbReference type="EMBL" id="HBGG01040442">
    <property type="protein sequence ID" value="CAD9222984.1"/>
    <property type="molecule type" value="Transcribed_RNA"/>
</dbReference>
<gene>
    <name evidence="2" type="ORF">TCHU04912_LOCUS20847</name>
</gene>
<accession>A0A7S1T6J1</accession>
<dbReference type="AlphaFoldDB" id="A0A7S1T6J1"/>
<evidence type="ECO:0000256" key="1">
    <source>
        <dbReference type="SAM" id="MobiDB-lite"/>
    </source>
</evidence>
<name>A0A7S1T6J1_9CHLO</name>
<organism evidence="2">
    <name type="scientific">Tetraselmis chuii</name>
    <dbReference type="NCBI Taxonomy" id="63592"/>
    <lineage>
        <taxon>Eukaryota</taxon>
        <taxon>Viridiplantae</taxon>
        <taxon>Chlorophyta</taxon>
        <taxon>core chlorophytes</taxon>
        <taxon>Chlorodendrophyceae</taxon>
        <taxon>Chlorodendrales</taxon>
        <taxon>Chlorodendraceae</taxon>
        <taxon>Tetraselmis</taxon>
    </lineage>
</organism>
<reference evidence="2" key="1">
    <citation type="submission" date="2021-01" db="EMBL/GenBank/DDBJ databases">
        <authorList>
            <person name="Corre E."/>
            <person name="Pelletier E."/>
            <person name="Niang G."/>
            <person name="Scheremetjew M."/>
            <person name="Finn R."/>
            <person name="Kale V."/>
            <person name="Holt S."/>
            <person name="Cochrane G."/>
            <person name="Meng A."/>
            <person name="Brown T."/>
            <person name="Cohen L."/>
        </authorList>
    </citation>
    <scope>NUCLEOTIDE SEQUENCE</scope>
    <source>
        <strain evidence="2">PLY429</strain>
    </source>
</reference>